<organism evidence="3 4">
    <name type="scientific">Georgenia halophila</name>
    <dbReference type="NCBI Taxonomy" id="620889"/>
    <lineage>
        <taxon>Bacteria</taxon>
        <taxon>Bacillati</taxon>
        <taxon>Actinomycetota</taxon>
        <taxon>Actinomycetes</taxon>
        <taxon>Micrococcales</taxon>
        <taxon>Bogoriellaceae</taxon>
        <taxon>Georgenia</taxon>
    </lineage>
</organism>
<evidence type="ECO:0000313" key="4">
    <source>
        <dbReference type="Proteomes" id="UP001500622"/>
    </source>
</evidence>
<evidence type="ECO:0000256" key="2">
    <source>
        <dbReference type="HAMAP-Rule" id="MF_00795"/>
    </source>
</evidence>
<comment type="caution">
    <text evidence="3">The sequence shown here is derived from an EMBL/GenBank/DDBJ whole genome shotgun (WGS) entry which is preliminary data.</text>
</comment>
<proteinExistence type="inferred from homology"/>
<protein>
    <recommendedName>
        <fullName evidence="2">PF03932 family protein CutC</fullName>
    </recommendedName>
</protein>
<accession>A0ABP8LMG5</accession>
<evidence type="ECO:0000313" key="3">
    <source>
        <dbReference type="EMBL" id="GAA4431565.1"/>
    </source>
</evidence>
<dbReference type="EMBL" id="BAABGN010000013">
    <property type="protein sequence ID" value="GAA4431565.1"/>
    <property type="molecule type" value="Genomic_DNA"/>
</dbReference>
<comment type="similarity">
    <text evidence="1 2">Belongs to the CutC family.</text>
</comment>
<dbReference type="InterPro" id="IPR005627">
    <property type="entry name" value="CutC-like"/>
</dbReference>
<reference evidence="4" key="1">
    <citation type="journal article" date="2019" name="Int. J. Syst. Evol. Microbiol.">
        <title>The Global Catalogue of Microorganisms (GCM) 10K type strain sequencing project: providing services to taxonomists for standard genome sequencing and annotation.</title>
        <authorList>
            <consortium name="The Broad Institute Genomics Platform"/>
            <consortium name="The Broad Institute Genome Sequencing Center for Infectious Disease"/>
            <person name="Wu L."/>
            <person name="Ma J."/>
        </authorList>
    </citation>
    <scope>NUCLEOTIDE SEQUENCE [LARGE SCALE GENOMIC DNA]</scope>
    <source>
        <strain evidence="4">JCM 17810</strain>
    </source>
</reference>
<dbReference type="RefSeq" id="WP_345218111.1">
    <property type="nucleotide sequence ID" value="NZ_BAABGN010000013.1"/>
</dbReference>
<dbReference type="PANTHER" id="PTHR12598:SF0">
    <property type="entry name" value="COPPER HOMEOSTASIS PROTEIN CUTC HOMOLOG"/>
    <property type="match status" value="1"/>
</dbReference>
<keyword evidence="2" id="KW-0963">Cytoplasm</keyword>
<dbReference type="SUPFAM" id="SSF110395">
    <property type="entry name" value="CutC-like"/>
    <property type="match status" value="1"/>
</dbReference>
<gene>
    <name evidence="2" type="primary">cutC</name>
    <name evidence="3" type="ORF">GCM10023169_36250</name>
</gene>
<dbReference type="Gene3D" id="3.20.20.380">
    <property type="entry name" value="Copper homeostasis (CutC) domain"/>
    <property type="match status" value="1"/>
</dbReference>
<dbReference type="Pfam" id="PF03932">
    <property type="entry name" value="CutC"/>
    <property type="match status" value="1"/>
</dbReference>
<dbReference type="PANTHER" id="PTHR12598">
    <property type="entry name" value="COPPER HOMEOSTASIS PROTEIN CUTC"/>
    <property type="match status" value="1"/>
</dbReference>
<dbReference type="HAMAP" id="MF_00795">
    <property type="entry name" value="CutC"/>
    <property type="match status" value="1"/>
</dbReference>
<comment type="caution">
    <text evidence="2">Once thought to be involved in copper homeostasis, experiments in E.coli have shown this is not the case.</text>
</comment>
<evidence type="ECO:0000256" key="1">
    <source>
        <dbReference type="ARBA" id="ARBA00007768"/>
    </source>
</evidence>
<comment type="subcellular location">
    <subcellularLocation>
        <location evidence="2">Cytoplasm</location>
    </subcellularLocation>
</comment>
<keyword evidence="4" id="KW-1185">Reference proteome</keyword>
<sequence length="237" mass="24405">MTAFELAVQDVAGVRIARALGVDRIELCTALGTGGLTPSRALIDAAVAAGTPVHVLIRPRAGDFSYSAEEQRLIVADARVAVDAGAQGVVVGATCGDVVDADFVRAVLDVAPEVTFHRAFDTVADRDRALEVLIELGVRRVLTSGGAARAVEALDELAHLVRYAGGALEVMAGSGITPANALRVAATGVPSVHGSAKHRVAGTMPFALGSADEAGYETTDEEAAREILTALRQGQAR</sequence>
<name>A0ABP8LMG5_9MICO</name>
<dbReference type="InterPro" id="IPR036822">
    <property type="entry name" value="CutC-like_dom_sf"/>
</dbReference>
<dbReference type="Proteomes" id="UP001500622">
    <property type="component" value="Unassembled WGS sequence"/>
</dbReference>